<dbReference type="InterPro" id="IPR005467">
    <property type="entry name" value="His_kinase_dom"/>
</dbReference>
<dbReference type="Pfam" id="PF00512">
    <property type="entry name" value="HisKA"/>
    <property type="match status" value="1"/>
</dbReference>
<organism evidence="11 12">
    <name type="scientific">Paenibacillus macquariensis</name>
    <dbReference type="NCBI Taxonomy" id="948756"/>
    <lineage>
        <taxon>Bacteria</taxon>
        <taxon>Bacillati</taxon>
        <taxon>Bacillota</taxon>
        <taxon>Bacilli</taxon>
        <taxon>Bacillales</taxon>
        <taxon>Paenibacillaceae</taxon>
        <taxon>Paenibacillus</taxon>
    </lineage>
</organism>
<evidence type="ECO:0000256" key="8">
    <source>
        <dbReference type="ARBA" id="ARBA00023012"/>
    </source>
</evidence>
<dbReference type="SMART" id="SM00387">
    <property type="entry name" value="HATPase_c"/>
    <property type="match status" value="1"/>
</dbReference>
<dbReference type="CDD" id="cd00082">
    <property type="entry name" value="HisKA"/>
    <property type="match status" value="1"/>
</dbReference>
<evidence type="ECO:0000256" key="3">
    <source>
        <dbReference type="ARBA" id="ARBA00022553"/>
    </source>
</evidence>
<feature type="transmembrane region" description="Helical" evidence="9">
    <location>
        <begin position="52"/>
        <end position="72"/>
    </location>
</feature>
<keyword evidence="9" id="KW-1133">Transmembrane helix</keyword>
<evidence type="ECO:0000256" key="9">
    <source>
        <dbReference type="SAM" id="Phobius"/>
    </source>
</evidence>
<dbReference type="SMART" id="SM00388">
    <property type="entry name" value="HisKA"/>
    <property type="match status" value="1"/>
</dbReference>
<evidence type="ECO:0000256" key="4">
    <source>
        <dbReference type="ARBA" id="ARBA00022679"/>
    </source>
</evidence>
<comment type="catalytic activity">
    <reaction evidence="1">
        <text>ATP + protein L-histidine = ADP + protein N-phospho-L-histidine.</text>
        <dbReference type="EC" id="2.7.13.3"/>
    </reaction>
</comment>
<name>A0ABY1JY27_9BACL</name>
<evidence type="ECO:0000256" key="6">
    <source>
        <dbReference type="ARBA" id="ARBA00022777"/>
    </source>
</evidence>
<dbReference type="EC" id="2.7.13.3" evidence="2"/>
<sequence>MIRRFKQIAQIILKLCLLITVIIASWTGAYFASKLIFRILGTPSSVFVAQMISMLLQFLFIFCIMAVIGFFMRGQERAFYNPIIMAIRKISQGDFKVVLENDSRYRQFGGIVEGINEMASELNQMETMRQDFISNVSHEIQSPLTSIRGFARALQSDTLSLDSRRHYLDIIESESTRLSGLSDNLLKLSALESGSLPFEVKAYRLDKQLREMVLASEPQWLGKNIEVEAELEEISIHAVEDLMSQVWTNLLHNSIKFTPQGGFIHIRLQIIDESIEVEIKDSGIGMTEEELPLVFDRFYKADKSRSSSGGGSGLGLSLVKKIVEIHDGSITVNSRSREGTSFVVRLPLKRGELGVKGKENGNAKEQVQG</sequence>
<evidence type="ECO:0000259" key="10">
    <source>
        <dbReference type="PROSITE" id="PS50109"/>
    </source>
</evidence>
<accession>A0ABY1JY27</accession>
<dbReference type="RefSeq" id="WP_068587190.1">
    <property type="nucleotide sequence ID" value="NZ_FTNK01000005.1"/>
</dbReference>
<dbReference type="InterPro" id="IPR050736">
    <property type="entry name" value="Sensor_HK_Regulatory"/>
</dbReference>
<dbReference type="Gene3D" id="1.10.287.130">
    <property type="match status" value="1"/>
</dbReference>
<comment type="caution">
    <text evidence="11">The sequence shown here is derived from an EMBL/GenBank/DDBJ whole genome shotgun (WGS) entry which is preliminary data.</text>
</comment>
<dbReference type="InterPro" id="IPR004358">
    <property type="entry name" value="Sig_transdc_His_kin-like_C"/>
</dbReference>
<evidence type="ECO:0000256" key="5">
    <source>
        <dbReference type="ARBA" id="ARBA00022741"/>
    </source>
</evidence>
<dbReference type="PROSITE" id="PS50109">
    <property type="entry name" value="HIS_KIN"/>
    <property type="match status" value="1"/>
</dbReference>
<keyword evidence="5" id="KW-0547">Nucleotide-binding</keyword>
<keyword evidence="7" id="KW-0067">ATP-binding</keyword>
<dbReference type="EMBL" id="FTNK01000005">
    <property type="protein sequence ID" value="SIQ96903.1"/>
    <property type="molecule type" value="Genomic_DNA"/>
</dbReference>
<evidence type="ECO:0000313" key="12">
    <source>
        <dbReference type="Proteomes" id="UP000186666"/>
    </source>
</evidence>
<proteinExistence type="predicted"/>
<dbReference type="SUPFAM" id="SSF47384">
    <property type="entry name" value="Homodimeric domain of signal transducing histidine kinase"/>
    <property type="match status" value="1"/>
</dbReference>
<keyword evidence="3" id="KW-0597">Phosphoprotein</keyword>
<dbReference type="PRINTS" id="PR00344">
    <property type="entry name" value="BCTRLSENSOR"/>
</dbReference>
<keyword evidence="9" id="KW-0472">Membrane</keyword>
<keyword evidence="12" id="KW-1185">Reference proteome</keyword>
<evidence type="ECO:0000313" key="11">
    <source>
        <dbReference type="EMBL" id="SIQ96903.1"/>
    </source>
</evidence>
<dbReference type="GO" id="GO:0016301">
    <property type="term" value="F:kinase activity"/>
    <property type="evidence" value="ECO:0007669"/>
    <property type="project" value="UniProtKB-KW"/>
</dbReference>
<keyword evidence="9" id="KW-0812">Transmembrane</keyword>
<evidence type="ECO:0000256" key="2">
    <source>
        <dbReference type="ARBA" id="ARBA00012438"/>
    </source>
</evidence>
<dbReference type="InterPro" id="IPR003661">
    <property type="entry name" value="HisK_dim/P_dom"/>
</dbReference>
<keyword evidence="8" id="KW-0902">Two-component regulatory system</keyword>
<reference evidence="11 12" key="1">
    <citation type="submission" date="2017-01" db="EMBL/GenBank/DDBJ databases">
        <authorList>
            <person name="Varghese N."/>
            <person name="Submissions S."/>
        </authorList>
    </citation>
    <scope>NUCLEOTIDE SEQUENCE [LARGE SCALE GENOMIC DNA]</scope>
    <source>
        <strain evidence="11 12">ATCC 23464</strain>
    </source>
</reference>
<protein>
    <recommendedName>
        <fullName evidence="2">histidine kinase</fullName>
        <ecNumber evidence="2">2.7.13.3</ecNumber>
    </recommendedName>
</protein>
<dbReference type="Proteomes" id="UP000186666">
    <property type="component" value="Unassembled WGS sequence"/>
</dbReference>
<keyword evidence="4" id="KW-0808">Transferase</keyword>
<evidence type="ECO:0000256" key="7">
    <source>
        <dbReference type="ARBA" id="ARBA00022840"/>
    </source>
</evidence>
<dbReference type="InterPro" id="IPR003594">
    <property type="entry name" value="HATPase_dom"/>
</dbReference>
<dbReference type="Pfam" id="PF02518">
    <property type="entry name" value="HATPase_c"/>
    <property type="match status" value="1"/>
</dbReference>
<evidence type="ECO:0000256" key="1">
    <source>
        <dbReference type="ARBA" id="ARBA00000085"/>
    </source>
</evidence>
<dbReference type="InterPro" id="IPR036890">
    <property type="entry name" value="HATPase_C_sf"/>
</dbReference>
<dbReference type="SUPFAM" id="SSF55874">
    <property type="entry name" value="ATPase domain of HSP90 chaperone/DNA topoisomerase II/histidine kinase"/>
    <property type="match status" value="1"/>
</dbReference>
<dbReference type="InterPro" id="IPR036097">
    <property type="entry name" value="HisK_dim/P_sf"/>
</dbReference>
<dbReference type="Gene3D" id="3.30.565.10">
    <property type="entry name" value="Histidine kinase-like ATPase, C-terminal domain"/>
    <property type="match status" value="1"/>
</dbReference>
<dbReference type="PANTHER" id="PTHR43711:SF1">
    <property type="entry name" value="HISTIDINE KINASE 1"/>
    <property type="match status" value="1"/>
</dbReference>
<dbReference type="PANTHER" id="PTHR43711">
    <property type="entry name" value="TWO-COMPONENT HISTIDINE KINASE"/>
    <property type="match status" value="1"/>
</dbReference>
<keyword evidence="6 11" id="KW-0418">Kinase</keyword>
<gene>
    <name evidence="11" type="ORF">SAMN05421578_105274</name>
</gene>
<feature type="transmembrane region" description="Helical" evidence="9">
    <location>
        <begin position="12"/>
        <end position="32"/>
    </location>
</feature>
<feature type="domain" description="Histidine kinase" evidence="10">
    <location>
        <begin position="135"/>
        <end position="350"/>
    </location>
</feature>